<dbReference type="GO" id="GO:0035438">
    <property type="term" value="F:cyclic-di-GMP binding"/>
    <property type="evidence" value="ECO:0007669"/>
    <property type="project" value="InterPro"/>
</dbReference>
<dbReference type="RefSeq" id="WP_103871897.1">
    <property type="nucleotide sequence ID" value="NZ_FNUY01000003.1"/>
</dbReference>
<evidence type="ECO:0000259" key="1">
    <source>
        <dbReference type="Pfam" id="PF07238"/>
    </source>
</evidence>
<name>A0A1H5WX27_9HYPH</name>
<dbReference type="OrthoDB" id="7950104at2"/>
<proteinExistence type="predicted"/>
<evidence type="ECO:0000313" key="2">
    <source>
        <dbReference type="EMBL" id="SEG04179.1"/>
    </source>
</evidence>
<dbReference type="Proteomes" id="UP000236743">
    <property type="component" value="Unassembled WGS sequence"/>
</dbReference>
<dbReference type="InterPro" id="IPR009875">
    <property type="entry name" value="PilZ_domain"/>
</dbReference>
<feature type="domain" description="PilZ" evidence="1">
    <location>
        <begin position="2"/>
        <end position="93"/>
    </location>
</feature>
<dbReference type="Pfam" id="PF07238">
    <property type="entry name" value="PilZ"/>
    <property type="match status" value="1"/>
</dbReference>
<dbReference type="AlphaFoldDB" id="A0A1H5WX27"/>
<evidence type="ECO:0000313" key="3">
    <source>
        <dbReference type="Proteomes" id="UP000236743"/>
    </source>
</evidence>
<dbReference type="SUPFAM" id="SSF141371">
    <property type="entry name" value="PilZ domain-like"/>
    <property type="match status" value="1"/>
</dbReference>
<sequence>MEQRRGKRWRARLRSARLFDASRRLLVECRVLDLSPIGARLQPQSDRPLPLELLYRAGNDEDFRTAELVWIRNREIGIRFSDAVQEERQRQLRNGPPSA</sequence>
<dbReference type="EMBL" id="FNUY01000003">
    <property type="protein sequence ID" value="SEG04179.1"/>
    <property type="molecule type" value="Genomic_DNA"/>
</dbReference>
<accession>A0A1H5WX27</accession>
<organism evidence="2 3">
    <name type="scientific">Bosea lathyri</name>
    <dbReference type="NCBI Taxonomy" id="1036778"/>
    <lineage>
        <taxon>Bacteria</taxon>
        <taxon>Pseudomonadati</taxon>
        <taxon>Pseudomonadota</taxon>
        <taxon>Alphaproteobacteria</taxon>
        <taxon>Hyphomicrobiales</taxon>
        <taxon>Boseaceae</taxon>
        <taxon>Bosea</taxon>
    </lineage>
</organism>
<dbReference type="Gene3D" id="2.40.10.220">
    <property type="entry name" value="predicted glycosyltransferase like domains"/>
    <property type="match status" value="1"/>
</dbReference>
<protein>
    <submittedName>
        <fullName evidence="2">PilZ domain-containing protein</fullName>
    </submittedName>
</protein>
<gene>
    <name evidence="2" type="ORF">SAMN04488115_10311</name>
</gene>
<keyword evidence="3" id="KW-1185">Reference proteome</keyword>
<reference evidence="2 3" key="1">
    <citation type="submission" date="2016-10" db="EMBL/GenBank/DDBJ databases">
        <authorList>
            <person name="de Groot N.N."/>
        </authorList>
    </citation>
    <scope>NUCLEOTIDE SEQUENCE [LARGE SCALE GENOMIC DNA]</scope>
    <source>
        <strain evidence="2 3">DSM 26656</strain>
    </source>
</reference>